<dbReference type="Gene3D" id="2.30.30.140">
    <property type="match status" value="1"/>
</dbReference>
<dbReference type="InterPro" id="IPR002999">
    <property type="entry name" value="Tudor"/>
</dbReference>
<dbReference type="GO" id="GO:0015030">
    <property type="term" value="C:Cajal body"/>
    <property type="evidence" value="ECO:0007669"/>
    <property type="project" value="UniProtKB-SubCell"/>
</dbReference>
<feature type="region of interest" description="Disordered" evidence="4">
    <location>
        <begin position="188"/>
        <end position="232"/>
    </location>
</feature>
<comment type="caution">
    <text evidence="6">The sequence shown here is derived from an EMBL/GenBank/DDBJ whole genome shotgun (WGS) entry which is preliminary data.</text>
</comment>
<dbReference type="CDD" id="cd21182">
    <property type="entry name" value="Tudor_SMN_SPF30-like"/>
    <property type="match status" value="1"/>
</dbReference>
<dbReference type="SMART" id="SM00333">
    <property type="entry name" value="TUDOR"/>
    <property type="match status" value="1"/>
</dbReference>
<dbReference type="SUPFAM" id="SSF63748">
    <property type="entry name" value="Tudor/PWWP/MBT"/>
    <property type="match status" value="1"/>
</dbReference>
<feature type="domain" description="Tudor" evidence="5">
    <location>
        <begin position="138"/>
        <end position="198"/>
    </location>
</feature>
<reference evidence="6 7" key="1">
    <citation type="journal article" date="2018" name="New Phytol.">
        <title>Phylogenomics of Endogonaceae and evolution of mycorrhizas within Mucoromycota.</title>
        <authorList>
            <person name="Chang Y."/>
            <person name="Desiro A."/>
            <person name="Na H."/>
            <person name="Sandor L."/>
            <person name="Lipzen A."/>
            <person name="Clum A."/>
            <person name="Barry K."/>
            <person name="Grigoriev I.V."/>
            <person name="Martin F.M."/>
            <person name="Stajich J.E."/>
            <person name="Smith M.E."/>
            <person name="Bonito G."/>
            <person name="Spatafora J.W."/>
        </authorList>
    </citation>
    <scope>NUCLEOTIDE SEQUENCE [LARGE SCALE GENOMIC DNA]</scope>
    <source>
        <strain evidence="6 7">GMNB39</strain>
    </source>
</reference>
<evidence type="ECO:0000256" key="3">
    <source>
        <dbReference type="ARBA" id="ARBA00023242"/>
    </source>
</evidence>
<keyword evidence="7" id="KW-1185">Reference proteome</keyword>
<dbReference type="AlphaFoldDB" id="A0A433A0K4"/>
<dbReference type="EMBL" id="RBNI01022260">
    <property type="protein sequence ID" value="RUO96268.1"/>
    <property type="molecule type" value="Genomic_DNA"/>
</dbReference>
<evidence type="ECO:0000256" key="4">
    <source>
        <dbReference type="SAM" id="MobiDB-lite"/>
    </source>
</evidence>
<evidence type="ECO:0000313" key="6">
    <source>
        <dbReference type="EMBL" id="RUO96268.1"/>
    </source>
</evidence>
<comment type="similarity">
    <text evidence="2">Belongs to the SMN family.</text>
</comment>
<dbReference type="PANTHER" id="PTHR46297">
    <property type="entry name" value="ZINC FINGER CCCH-TYPE WITH G PATCH DOMAIN-CONTAINING PROTEIN"/>
    <property type="match status" value="1"/>
</dbReference>
<keyword evidence="3" id="KW-0539">Nucleus</keyword>
<dbReference type="Pfam" id="PF06003">
    <property type="entry name" value="SMN_Tudor"/>
    <property type="match status" value="1"/>
</dbReference>
<dbReference type="Proteomes" id="UP000268093">
    <property type="component" value="Unassembled WGS sequence"/>
</dbReference>
<comment type="subcellular location">
    <subcellularLocation>
        <location evidence="1">Nucleus</location>
        <location evidence="1">Cajal body</location>
    </subcellularLocation>
</comment>
<dbReference type="PROSITE" id="PS50304">
    <property type="entry name" value="TUDOR"/>
    <property type="match status" value="1"/>
</dbReference>
<organism evidence="6 7">
    <name type="scientific">Jimgerdemannia flammicorona</name>
    <dbReference type="NCBI Taxonomy" id="994334"/>
    <lineage>
        <taxon>Eukaryota</taxon>
        <taxon>Fungi</taxon>
        <taxon>Fungi incertae sedis</taxon>
        <taxon>Mucoromycota</taxon>
        <taxon>Mucoromycotina</taxon>
        <taxon>Endogonomycetes</taxon>
        <taxon>Endogonales</taxon>
        <taxon>Endogonaceae</taxon>
        <taxon>Jimgerdemannia</taxon>
    </lineage>
</organism>
<dbReference type="OrthoDB" id="79171at2759"/>
<name>A0A433A0K4_9FUNG</name>
<sequence length="307" mass="33684">MQIRNGVRDDVTECLQIWRRHAVKASTHLFLAIHPIQRTPRHSPLATMNAEELAGYRYQLQQVEEVLSADPTNAEMLKLKTDLTELIALTAQYVEQERHNNRLHNGSAAKNPYATTVATEDPLHSGSEPASPTTTHTPLTVGSMCLAKWSVDGKMYPATVTAVGGSDQVYSVVFKGYTDVEIVRPEDVRPMPAGGSGAAAGKLGKRESVFDVGEEDKRKKKPKRDKNAPKKVAEEVVKQKAWLNFATKTGGEEKKKKKATATVVAPINKKSIFKTPDNPEGKVGVVGSGRGMTQFAQRGKHVFEQDD</sequence>
<evidence type="ECO:0000256" key="1">
    <source>
        <dbReference type="ARBA" id="ARBA00004408"/>
    </source>
</evidence>
<proteinExistence type="inferred from homology"/>
<dbReference type="GO" id="GO:0006397">
    <property type="term" value="P:mRNA processing"/>
    <property type="evidence" value="ECO:0007669"/>
    <property type="project" value="InterPro"/>
</dbReference>
<protein>
    <recommendedName>
        <fullName evidence="5">Tudor domain-containing protein</fullName>
    </recommendedName>
</protein>
<gene>
    <name evidence="6" type="ORF">BC936DRAFT_142305</name>
</gene>
<evidence type="ECO:0000256" key="2">
    <source>
        <dbReference type="ARBA" id="ARBA00005371"/>
    </source>
</evidence>
<dbReference type="InterPro" id="IPR010304">
    <property type="entry name" value="SMN_Tudor"/>
</dbReference>
<dbReference type="GO" id="GO:0005737">
    <property type="term" value="C:cytoplasm"/>
    <property type="evidence" value="ECO:0007669"/>
    <property type="project" value="InterPro"/>
</dbReference>
<evidence type="ECO:0000259" key="5">
    <source>
        <dbReference type="PROSITE" id="PS50304"/>
    </source>
</evidence>
<dbReference type="GO" id="GO:0003723">
    <property type="term" value="F:RNA binding"/>
    <property type="evidence" value="ECO:0007669"/>
    <property type="project" value="InterPro"/>
</dbReference>
<evidence type="ECO:0000313" key="7">
    <source>
        <dbReference type="Proteomes" id="UP000268093"/>
    </source>
</evidence>
<accession>A0A433A0K4</accession>